<dbReference type="Gene3D" id="2.30.29.30">
    <property type="entry name" value="Pleckstrin-homology domain (PH domain)/Phosphotyrosine-binding domain (PTB)"/>
    <property type="match status" value="1"/>
</dbReference>
<dbReference type="Gene3D" id="3.40.350.10">
    <property type="entry name" value="Creatinase/prolidase N-terminal domain"/>
    <property type="match status" value="1"/>
</dbReference>
<dbReference type="STRING" id="282301.A0A267F6K3"/>
<gene>
    <name evidence="15" type="ORF">BOX15_Mlig011134g1</name>
    <name evidence="16" type="ORF">BOX15_Mlig011134g3</name>
</gene>
<protein>
    <recommendedName>
        <fullName evidence="10">FACT complex subunit</fullName>
    </recommendedName>
</protein>
<dbReference type="SMART" id="SM01285">
    <property type="entry name" value="FACT-Spt16_Nlob"/>
    <property type="match status" value="1"/>
</dbReference>
<name>A0A267F6K3_9PLAT</name>
<evidence type="ECO:0000256" key="2">
    <source>
        <dbReference type="ARBA" id="ARBA00022454"/>
    </source>
</evidence>
<dbReference type="AlphaFoldDB" id="A0A267F6K3"/>
<dbReference type="Pfam" id="PF24824">
    <property type="entry name" value="PH_SPT16"/>
    <property type="match status" value="1"/>
</dbReference>
<dbReference type="GO" id="GO:0010468">
    <property type="term" value="P:regulation of gene expression"/>
    <property type="evidence" value="ECO:0007669"/>
    <property type="project" value="UniProtKB-ARBA"/>
</dbReference>
<dbReference type="SMART" id="SM01286">
    <property type="entry name" value="SPT16"/>
    <property type="match status" value="1"/>
</dbReference>
<dbReference type="GO" id="GO:0006260">
    <property type="term" value="P:DNA replication"/>
    <property type="evidence" value="ECO:0007669"/>
    <property type="project" value="UniProtKB-KW"/>
</dbReference>
<dbReference type="FunFam" id="2.30.29.150:FF:000004">
    <property type="entry name" value="FACT complex subunit SPT16"/>
    <property type="match status" value="1"/>
</dbReference>
<dbReference type="InterPro" id="IPR036005">
    <property type="entry name" value="Creatinase/aminopeptidase-like"/>
</dbReference>
<dbReference type="InterPro" id="IPR013719">
    <property type="entry name" value="RTT106/SPT16-like_middle_dom"/>
</dbReference>
<comment type="function">
    <text evidence="10">Component of the FACT complex, a general chromatin factor that acts to reorganize nucleosomes. The FACT complex is involved in multiple processes that require DNA as a template such as mRNA elongation, DNA replication and DNA repair. During transcription elongation the FACT complex acts as a histone chaperone that both destabilizes and restores nucleosomal structure. It facilitates the passage of RNA polymerase II and transcription by promoting the dissociation of one histone H2A-H2B dimer from the nucleosome, then subsequently promotes the reestablishment of the nucleosome following the passage of RNA polymerase II.</text>
</comment>
<evidence type="ECO:0000256" key="11">
    <source>
        <dbReference type="SAM" id="MobiDB-lite"/>
    </source>
</evidence>
<dbReference type="InterPro" id="IPR011993">
    <property type="entry name" value="PH-like_dom_sf"/>
</dbReference>
<evidence type="ECO:0000259" key="12">
    <source>
        <dbReference type="SMART" id="SM01285"/>
    </source>
</evidence>
<dbReference type="InterPro" id="IPR029149">
    <property type="entry name" value="Creatin/AminoP/Spt16_N"/>
</dbReference>
<evidence type="ECO:0000313" key="15">
    <source>
        <dbReference type="EMBL" id="PAA68719.1"/>
    </source>
</evidence>
<keyword evidence="6" id="KW-0175">Coiled coil</keyword>
<comment type="caution">
    <text evidence="15">The sequence shown here is derived from an EMBL/GenBank/DDBJ whole genome shotgun (WGS) entry which is preliminary data.</text>
</comment>
<dbReference type="Pfam" id="PF14826">
    <property type="entry name" value="FACT-Spt16_Nlob"/>
    <property type="match status" value="1"/>
</dbReference>
<evidence type="ECO:0000256" key="9">
    <source>
        <dbReference type="ARBA" id="ARBA00023242"/>
    </source>
</evidence>
<evidence type="ECO:0000256" key="7">
    <source>
        <dbReference type="ARBA" id="ARBA00023163"/>
    </source>
</evidence>
<keyword evidence="7 10" id="KW-0804">Transcription</keyword>
<dbReference type="FunFam" id="2.30.29.30:FF:000017">
    <property type="entry name" value="FACT complex subunit SPT16"/>
    <property type="match status" value="1"/>
</dbReference>
<keyword evidence="8 10" id="KW-0234">DNA repair</keyword>
<keyword evidence="17" id="KW-1185">Reference proteome</keyword>
<keyword evidence="4 10" id="KW-0227">DNA damage</keyword>
<evidence type="ECO:0000256" key="6">
    <source>
        <dbReference type="ARBA" id="ARBA00023054"/>
    </source>
</evidence>
<sequence>MSDHKLDGKLFYERINTFYNFWKKDATLKSTASVLILNGNQEVTYSKTLSLQIWLFGYELPESALLFTKDHLYFLSSKKKCDFLRSVQGEKENVRVELLERDKSDKDRANFARLLELMKSAGDACGFVAKDKPTGDFAGGLMAAVKGSRIELRDVAPSLSLLLAVKDEAELQLLRKSGEVARKLFADYLRKAIIDIVADEKKVKHSKISADLEAALKKPKYTAGLDADYLDICYPPIIQSGGQFKLKYSIESNSTALHQGVVLSMIGVRYKCYCTNIIRTLMIQPAKAVTEAYNVAAELLQMATNELRDGVTFGHIYQLVEKEAGKHPGMAEKMLKNLGFVTGIEFRDSSLTLVAKSSVVAKRGMVVNLNIGFENLANPEAKSSQADKTFAIFLADTVLVNGEGEPATVLTPAKLKASANTIAIKEPEPGEGEEDEAEEPIEELLGRGHRRAIVDSKFRGETSEEKRAEKQAELFNKMLDDAKARLQGLSTEGDTKKATKSTVSYKGPGQMPKEADIQSLRLYTDKKYESVILPIFGQAVPFHISNIKNVSPPTVVGEYTYLRINFSHPGAPVSKEVFQDPGADRLKEVTFRARNERRPGEPGAPSNNLHTAYRVIKELQKKFRTREVEEKEMEDLVVQDSLQMFPKGRPVPKLKDLYIRPNIVSKRITGSLEAHINGFKFTSIRGDEVDILYNNIKHAIFQPSEGEMIILIHLHLKNPIMFAKKKHLDVQFYTEVGEISTDLGRLHNLNDRDELEMEAREKEMRKRLTEAFRSFIKRVEEVSKNSVEFDQPFRDLGFYGVPSRSTVFLQPTSGCLVNLTEWPPFVVTLDEVEFVHFERVSLSIKNFDMVFVPKDYHKKPLSISSIPATSLDEIKNWLTTSCDIPYTEGIQTLNWAKVMKTVLEDPEGFFDQGGWSFLRPDNGEEEDSEEDGDEDEEYSPSEDDSEESEESEEGEESEDWDAEEEGSSSEELGSSEESGKDWDELEEEAQRHDREREREDIVQDHHRHRSSAKPAPSRPKKRHRSPSSSPEKKSKKSKKAKKSKKSK</sequence>
<comment type="subunit">
    <text evidence="10">Component of the FACT complex.</text>
</comment>
<feature type="compositionally biased region" description="Basic residues" evidence="11">
    <location>
        <begin position="1033"/>
        <end position="1047"/>
    </location>
</feature>
<keyword evidence="2 10" id="KW-0158">Chromosome</keyword>
<dbReference type="OrthoDB" id="10251642at2759"/>
<evidence type="ECO:0000256" key="5">
    <source>
        <dbReference type="ARBA" id="ARBA00023015"/>
    </source>
</evidence>
<dbReference type="SMART" id="SM01287">
    <property type="entry name" value="Rtt106"/>
    <property type="match status" value="1"/>
</dbReference>
<reference evidence="15 17" key="1">
    <citation type="submission" date="2017-06" db="EMBL/GenBank/DDBJ databases">
        <title>A platform for efficient transgenesis in Macrostomum lignano, a flatworm model organism for stem cell research.</title>
        <authorList>
            <person name="Berezikov E."/>
        </authorList>
    </citation>
    <scope>NUCLEOTIDE SEQUENCE [LARGE SCALE GENOMIC DNA]</scope>
    <source>
        <strain evidence="15">DV1</strain>
        <tissue evidence="15">Whole organism</tissue>
    </source>
</reference>
<dbReference type="Gene3D" id="2.30.29.210">
    <property type="entry name" value="FACT complex subunit Spt16p/Cdc68p"/>
    <property type="match status" value="1"/>
</dbReference>
<dbReference type="Pfam" id="PF00557">
    <property type="entry name" value="Peptidase_M24"/>
    <property type="match status" value="1"/>
</dbReference>
<feature type="compositionally biased region" description="Acidic residues" evidence="11">
    <location>
        <begin position="923"/>
        <end position="968"/>
    </location>
</feature>
<dbReference type="SUPFAM" id="SSF55920">
    <property type="entry name" value="Creatinase/aminopeptidase"/>
    <property type="match status" value="1"/>
</dbReference>
<keyword evidence="3 10" id="KW-0235">DNA replication</keyword>
<dbReference type="PANTHER" id="PTHR13980:SF15">
    <property type="entry name" value="FACT COMPLEX SUBUNIT SPT16"/>
    <property type="match status" value="1"/>
</dbReference>
<feature type="region of interest" description="Disordered" evidence="11">
    <location>
        <begin position="911"/>
        <end position="1047"/>
    </location>
</feature>
<dbReference type="GO" id="GO:0035101">
    <property type="term" value="C:FACT complex"/>
    <property type="evidence" value="ECO:0007669"/>
    <property type="project" value="UniProtKB-UniRule"/>
</dbReference>
<feature type="domain" description="FACT complex subunit SPT16 middle" evidence="13">
    <location>
        <begin position="522"/>
        <end position="681"/>
    </location>
</feature>
<dbReference type="Pfam" id="PF08644">
    <property type="entry name" value="SPT16"/>
    <property type="match status" value="1"/>
</dbReference>
<feature type="compositionally biased region" description="Acidic residues" evidence="11">
    <location>
        <begin position="429"/>
        <end position="442"/>
    </location>
</feature>
<dbReference type="EMBL" id="NIVC01001374">
    <property type="protein sequence ID" value="PAA68719.1"/>
    <property type="molecule type" value="Genomic_DNA"/>
</dbReference>
<feature type="region of interest" description="Disordered" evidence="11">
    <location>
        <begin position="425"/>
        <end position="445"/>
    </location>
</feature>
<dbReference type="EMBL" id="NIVC01000464">
    <property type="protein sequence ID" value="PAA82517.1"/>
    <property type="molecule type" value="Genomic_DNA"/>
</dbReference>
<dbReference type="InterPro" id="IPR056595">
    <property type="entry name" value="Fact-SPT16_PH"/>
</dbReference>
<evidence type="ECO:0000256" key="8">
    <source>
        <dbReference type="ARBA" id="ARBA00023204"/>
    </source>
</evidence>
<feature type="compositionally biased region" description="Basic and acidic residues" evidence="11">
    <location>
        <begin position="977"/>
        <end position="1004"/>
    </location>
</feature>
<dbReference type="Proteomes" id="UP000215902">
    <property type="component" value="Unassembled WGS sequence"/>
</dbReference>
<dbReference type="Gene3D" id="2.30.29.150">
    <property type="match status" value="1"/>
</dbReference>
<evidence type="ECO:0000313" key="16">
    <source>
        <dbReference type="EMBL" id="PAA82517.1"/>
    </source>
</evidence>
<dbReference type="PANTHER" id="PTHR13980">
    <property type="entry name" value="CDC68 RELATED"/>
    <property type="match status" value="1"/>
</dbReference>
<feature type="domain" description="Histone chaperone RTT106/FACT complex subunit SPT16-like middle" evidence="14">
    <location>
        <begin position="798"/>
        <end position="889"/>
    </location>
</feature>
<dbReference type="GO" id="GO:0031491">
    <property type="term" value="F:nucleosome binding"/>
    <property type="evidence" value="ECO:0007669"/>
    <property type="project" value="TreeGrafter"/>
</dbReference>
<dbReference type="GO" id="GO:0006368">
    <property type="term" value="P:transcription elongation by RNA polymerase II"/>
    <property type="evidence" value="ECO:0007669"/>
    <property type="project" value="TreeGrafter"/>
</dbReference>
<accession>A0A267F6K3</accession>
<feature type="domain" description="FACT complex subunit SPT16 N-terminal lobe" evidence="12">
    <location>
        <begin position="6"/>
        <end position="159"/>
    </location>
</feature>
<dbReference type="InterPro" id="IPR000994">
    <property type="entry name" value="Pept_M24"/>
</dbReference>
<comment type="subcellular location">
    <subcellularLocation>
        <location evidence="10">Nucleus</location>
    </subcellularLocation>
    <subcellularLocation>
        <location evidence="10">Chromosome</location>
    </subcellularLocation>
</comment>
<dbReference type="InterPro" id="IPR029148">
    <property type="entry name" value="FACT-SPT16_Nlobe"/>
</dbReference>
<dbReference type="GO" id="GO:0006281">
    <property type="term" value="P:DNA repair"/>
    <property type="evidence" value="ECO:0007669"/>
    <property type="project" value="UniProtKB-UniRule"/>
</dbReference>
<dbReference type="Pfam" id="PF08512">
    <property type="entry name" value="Rttp106-like_middle"/>
    <property type="match status" value="1"/>
</dbReference>
<dbReference type="InterPro" id="IPR048969">
    <property type="entry name" value="FACT_SPT16_C"/>
</dbReference>
<evidence type="ECO:0000256" key="10">
    <source>
        <dbReference type="RuleBase" id="RU367052"/>
    </source>
</evidence>
<organism evidence="15 17">
    <name type="scientific">Macrostomum lignano</name>
    <dbReference type="NCBI Taxonomy" id="282301"/>
    <lineage>
        <taxon>Eukaryota</taxon>
        <taxon>Metazoa</taxon>
        <taxon>Spiralia</taxon>
        <taxon>Lophotrochozoa</taxon>
        <taxon>Platyhelminthes</taxon>
        <taxon>Rhabditophora</taxon>
        <taxon>Macrostomorpha</taxon>
        <taxon>Macrostomida</taxon>
        <taxon>Macrostomidae</taxon>
        <taxon>Macrostomum</taxon>
    </lineage>
</organism>
<keyword evidence="5 10" id="KW-0805">Transcription regulation</keyword>
<dbReference type="InterPro" id="IPR040258">
    <property type="entry name" value="Spt16"/>
</dbReference>
<dbReference type="InterPro" id="IPR013953">
    <property type="entry name" value="FACT_SPT16_M"/>
</dbReference>
<evidence type="ECO:0000259" key="14">
    <source>
        <dbReference type="SMART" id="SM01287"/>
    </source>
</evidence>
<evidence type="ECO:0000313" key="17">
    <source>
        <dbReference type="Proteomes" id="UP000215902"/>
    </source>
</evidence>
<comment type="similarity">
    <text evidence="1 10">Belongs to the peptidase M24 family. SPT16 subfamily.</text>
</comment>
<evidence type="ECO:0000256" key="3">
    <source>
        <dbReference type="ARBA" id="ARBA00022705"/>
    </source>
</evidence>
<keyword evidence="9 10" id="KW-0539">Nucleus</keyword>
<dbReference type="Gene3D" id="3.90.230.10">
    <property type="entry name" value="Creatinase/methionine aminopeptidase superfamily"/>
    <property type="match status" value="1"/>
</dbReference>
<dbReference type="FunFam" id="2.30.29.210:FF:000001">
    <property type="entry name" value="FACT complex subunit spt16"/>
    <property type="match status" value="1"/>
</dbReference>
<dbReference type="FunFam" id="3.90.230.10:FF:000005">
    <property type="entry name" value="FACT complex subunit spt16"/>
    <property type="match status" value="1"/>
</dbReference>
<evidence type="ECO:0000256" key="1">
    <source>
        <dbReference type="ARBA" id="ARBA00010779"/>
    </source>
</evidence>
<proteinExistence type="inferred from homology"/>
<evidence type="ECO:0000259" key="13">
    <source>
        <dbReference type="SMART" id="SM01286"/>
    </source>
</evidence>
<feature type="region of interest" description="Disordered" evidence="11">
    <location>
        <begin position="491"/>
        <end position="512"/>
    </location>
</feature>
<evidence type="ECO:0000256" key="4">
    <source>
        <dbReference type="ARBA" id="ARBA00022763"/>
    </source>
</evidence>
<dbReference type="Pfam" id="PF21091">
    <property type="entry name" value="SPT16_C"/>
    <property type="match status" value="1"/>
</dbReference>